<organism evidence="1 2">
    <name type="scientific">Bacillus methanolicus (strain MGA3 / ATCC 53907)</name>
    <dbReference type="NCBI Taxonomy" id="796606"/>
    <lineage>
        <taxon>Bacteria</taxon>
        <taxon>Bacillati</taxon>
        <taxon>Bacillota</taxon>
        <taxon>Bacilli</taxon>
        <taxon>Bacillales</taxon>
        <taxon>Bacillaceae</taxon>
        <taxon>Bacillus</taxon>
    </lineage>
</organism>
<name>A0A068M1X1_BACMM</name>
<proteinExistence type="predicted"/>
<gene>
    <name evidence="1" type="ORF">BMMGA3_16865</name>
</gene>
<protein>
    <submittedName>
        <fullName evidence="1">Uncharacterized protein</fullName>
    </submittedName>
</protein>
<geneLocation type="plasmid" evidence="1 2">
    <name>pBM69</name>
</geneLocation>
<reference evidence="1 2" key="1">
    <citation type="journal article" date="2015" name="BMC Genomics">
        <title>Transcriptome analysis of thermophilic methylotrophic Bacillus methanolicus MGA3 using RNA-sequencing provides detailed insights into its previously uncharted transcriptional landscape.</title>
        <authorList>
            <person name="Irla M."/>
            <person name="Neshat A."/>
            <person name="Brautaset T."/>
            <person name="Ruckert C."/>
            <person name="Kalinowski J."/>
            <person name="Wendisch V.F."/>
        </authorList>
    </citation>
    <scope>NUCLEOTIDE SEQUENCE [LARGE SCALE GENOMIC DNA]</scope>
    <source>
        <strain evidence="2">MGA3 / ATCC 53907</strain>
        <plasmid evidence="2">Plasmid pBM69</plasmid>
    </source>
</reference>
<dbReference type="EMBL" id="CP007740">
    <property type="protein sequence ID" value="AIE61722.1"/>
    <property type="molecule type" value="Genomic_DNA"/>
</dbReference>
<dbReference type="AlphaFoldDB" id="A0A068M1X1"/>
<keyword evidence="1" id="KW-0614">Plasmid</keyword>
<accession>A0A068M1X1</accession>
<sequence length="34" mass="4042">MDYIGDETWQQEILRKLQSLSNETQESQESILKT</sequence>
<evidence type="ECO:0000313" key="2">
    <source>
        <dbReference type="Proteomes" id="UP000027602"/>
    </source>
</evidence>
<evidence type="ECO:0000313" key="1">
    <source>
        <dbReference type="EMBL" id="AIE61722.1"/>
    </source>
</evidence>
<keyword evidence="2" id="KW-1185">Reference proteome</keyword>
<dbReference type="KEGG" id="bmet:BMMGA3_16865"/>
<dbReference type="HOGENOM" id="CLU_3372032_0_0_9"/>
<dbReference type="Proteomes" id="UP000027602">
    <property type="component" value="Plasmid pBM69"/>
</dbReference>